<accession>A0A2Z4UAQ3</accession>
<organism evidence="2 3">
    <name type="scientific">Blautia argi</name>
    <dbReference type="NCBI Taxonomy" id="1912897"/>
    <lineage>
        <taxon>Bacteria</taxon>
        <taxon>Bacillati</taxon>
        <taxon>Bacillota</taxon>
        <taxon>Clostridia</taxon>
        <taxon>Lachnospirales</taxon>
        <taxon>Lachnospiraceae</taxon>
        <taxon>Blautia</taxon>
    </lineage>
</organism>
<dbReference type="EMBL" id="CP030280">
    <property type="protein sequence ID" value="AWY98077.1"/>
    <property type="molecule type" value="Genomic_DNA"/>
</dbReference>
<dbReference type="AlphaFoldDB" id="A0A2Z4UAQ3"/>
<evidence type="ECO:0000313" key="2">
    <source>
        <dbReference type="EMBL" id="AWY98077.1"/>
    </source>
</evidence>
<dbReference type="OrthoDB" id="10012507at2"/>
<proteinExistence type="predicted"/>
<dbReference type="RefSeq" id="WP_111919568.1">
    <property type="nucleotide sequence ID" value="NZ_CP030280.1"/>
</dbReference>
<name>A0A2Z4UAQ3_9FIRM</name>
<dbReference type="KEGG" id="blau:DQQ01_07900"/>
<reference evidence="3" key="1">
    <citation type="submission" date="2018-06" db="EMBL/GenBank/DDBJ databases">
        <title>Description of Blautia argi sp. nov., a new anaerobic isolated from dog feces.</title>
        <authorList>
            <person name="Chang Y.-H."/>
            <person name="Paek J."/>
            <person name="Shin Y."/>
        </authorList>
    </citation>
    <scope>NUCLEOTIDE SEQUENCE [LARGE SCALE GENOMIC DNA]</scope>
    <source>
        <strain evidence="3">KCTC 15426</strain>
    </source>
</reference>
<protein>
    <submittedName>
        <fullName evidence="2">Uncharacterized protein</fullName>
    </submittedName>
</protein>
<keyword evidence="1" id="KW-1133">Transmembrane helix</keyword>
<keyword evidence="3" id="KW-1185">Reference proteome</keyword>
<sequence>MYRERENRIFGKPASLECNEKEIQTRFVITMNPEDIQKDVNKAESKSVEVQLVQFANSTYAKELAQNNDCDTFIQYCLENIYHTNLEEILKRSTRIVDGQWKVESDYLLYMEVALAAGLIVAAEIGALAVTIVMGDEPGEEPGTSNISSAAVVCGGKEFGERVVNRYCELLQMEAEKRCGKNA</sequence>
<evidence type="ECO:0000313" key="3">
    <source>
        <dbReference type="Proteomes" id="UP000250003"/>
    </source>
</evidence>
<evidence type="ECO:0000256" key="1">
    <source>
        <dbReference type="SAM" id="Phobius"/>
    </source>
</evidence>
<keyword evidence="1" id="KW-0812">Transmembrane</keyword>
<dbReference type="Proteomes" id="UP000250003">
    <property type="component" value="Chromosome"/>
</dbReference>
<keyword evidence="1" id="KW-0472">Membrane</keyword>
<feature type="transmembrane region" description="Helical" evidence="1">
    <location>
        <begin position="107"/>
        <end position="134"/>
    </location>
</feature>
<gene>
    <name evidence="2" type="ORF">DQQ01_07900</name>
</gene>